<proteinExistence type="predicted"/>
<dbReference type="AlphaFoldDB" id="A0A934QHQ3"/>
<organism evidence="2 3">
    <name type="scientific">Rhodovibrio salinarum</name>
    <dbReference type="NCBI Taxonomy" id="1087"/>
    <lineage>
        <taxon>Bacteria</taxon>
        <taxon>Pseudomonadati</taxon>
        <taxon>Pseudomonadota</taxon>
        <taxon>Alphaproteobacteria</taxon>
        <taxon>Rhodospirillales</taxon>
        <taxon>Rhodovibrionaceae</taxon>
        <taxon>Rhodovibrio</taxon>
    </lineage>
</organism>
<feature type="region of interest" description="Disordered" evidence="1">
    <location>
        <begin position="1"/>
        <end position="21"/>
    </location>
</feature>
<feature type="compositionally biased region" description="Low complexity" evidence="1">
    <location>
        <begin position="145"/>
        <end position="174"/>
    </location>
</feature>
<feature type="region of interest" description="Disordered" evidence="1">
    <location>
        <begin position="211"/>
        <end position="351"/>
    </location>
</feature>
<sequence length="366" mass="37705">MPISFPVNHAQSDVRSEHSDPWGDLRRYEQAKANGTAPEASFDDLLDVINPLQHLPVVSTIYREITGDTIQGAARVVGGGLYGGVGGFVGGLVNAIAEEATGSDLGEHVMVALGMSEGETPAEEVQVAQAQPQPKAQESKAEESAVPPASPTQTAAQTPTKTQDTAAQEARPAADDAAIAGGGALTGMAALRAFARDTGAAATAAQADQAAATRSRAELQSRQEARATPGRDSMPQADSESRPASNRTAPSSFMPLGDRAALTNMRARTSTAALAAQTDPLGDRRLQGDPRAVPTPAHTSAGTGSTGGESRPSEATSASSQAQTSQTQTSQTQASQPNPAAAAAHGDLAERMMRALEKYETMREAQ</sequence>
<feature type="compositionally biased region" description="Low complexity" evidence="1">
    <location>
        <begin position="123"/>
        <end position="136"/>
    </location>
</feature>
<keyword evidence="3" id="KW-1185">Reference proteome</keyword>
<comment type="caution">
    <text evidence="2">The sequence shown here is derived from an EMBL/GenBank/DDBJ whole genome shotgun (WGS) entry which is preliminary data.</text>
</comment>
<feature type="region of interest" description="Disordered" evidence="1">
    <location>
        <begin position="120"/>
        <end position="174"/>
    </location>
</feature>
<reference evidence="2" key="2">
    <citation type="journal article" date="2020" name="Microorganisms">
        <title>Osmotic Adaptation and Compatible Solute Biosynthesis of Phototrophic Bacteria as Revealed from Genome Analyses.</title>
        <authorList>
            <person name="Imhoff J.F."/>
            <person name="Rahn T."/>
            <person name="Kunzel S."/>
            <person name="Keller A."/>
            <person name="Neulinger S.C."/>
        </authorList>
    </citation>
    <scope>NUCLEOTIDE SEQUENCE</scope>
    <source>
        <strain evidence="2">DSM 9154</strain>
    </source>
</reference>
<evidence type="ECO:0000313" key="2">
    <source>
        <dbReference type="EMBL" id="MBK1696902.1"/>
    </source>
</evidence>
<evidence type="ECO:0000313" key="3">
    <source>
        <dbReference type="Proteomes" id="UP000778970"/>
    </source>
</evidence>
<gene>
    <name evidence="2" type="ORF">CKO21_06545</name>
</gene>
<feature type="compositionally biased region" description="Basic and acidic residues" evidence="1">
    <location>
        <begin position="12"/>
        <end position="21"/>
    </location>
</feature>
<reference evidence="2" key="1">
    <citation type="submission" date="2017-08" db="EMBL/GenBank/DDBJ databases">
        <authorList>
            <person name="Imhoff J.F."/>
            <person name="Rahn T."/>
            <person name="Kuenzel S."/>
            <person name="Neulinger S.C."/>
        </authorList>
    </citation>
    <scope>NUCLEOTIDE SEQUENCE</scope>
    <source>
        <strain evidence="2">DSM 9154</strain>
    </source>
</reference>
<feature type="compositionally biased region" description="Polar residues" evidence="1">
    <location>
        <begin position="236"/>
        <end position="251"/>
    </location>
</feature>
<dbReference type="RefSeq" id="WP_051431696.1">
    <property type="nucleotide sequence ID" value="NZ_NRRE01000020.1"/>
</dbReference>
<dbReference type="EMBL" id="NRRE01000020">
    <property type="protein sequence ID" value="MBK1696902.1"/>
    <property type="molecule type" value="Genomic_DNA"/>
</dbReference>
<name>A0A934QHQ3_9PROT</name>
<feature type="compositionally biased region" description="Basic and acidic residues" evidence="1">
    <location>
        <begin position="215"/>
        <end position="225"/>
    </location>
</feature>
<dbReference type="Proteomes" id="UP000778970">
    <property type="component" value="Unassembled WGS sequence"/>
</dbReference>
<evidence type="ECO:0000256" key="1">
    <source>
        <dbReference type="SAM" id="MobiDB-lite"/>
    </source>
</evidence>
<protein>
    <submittedName>
        <fullName evidence="2">Uncharacterized protein</fullName>
    </submittedName>
</protein>
<feature type="compositionally biased region" description="Low complexity" evidence="1">
    <location>
        <begin position="315"/>
        <end position="344"/>
    </location>
</feature>
<accession>A0A934QHQ3</accession>